<feature type="transmembrane region" description="Helical" evidence="6">
    <location>
        <begin position="141"/>
        <end position="159"/>
    </location>
</feature>
<name>A0A7W9BGM6_9SPHN</name>
<reference evidence="7 8" key="1">
    <citation type="submission" date="2020-08" db="EMBL/GenBank/DDBJ databases">
        <title>Genomic Encyclopedia of Type Strains, Phase IV (KMG-IV): sequencing the most valuable type-strain genomes for metagenomic binning, comparative biology and taxonomic classification.</title>
        <authorList>
            <person name="Goeker M."/>
        </authorList>
    </citation>
    <scope>NUCLEOTIDE SEQUENCE [LARGE SCALE GENOMIC DNA]</scope>
    <source>
        <strain evidence="7 8">DSM 100044</strain>
    </source>
</reference>
<evidence type="ECO:0000256" key="5">
    <source>
        <dbReference type="ARBA" id="ARBA00023136"/>
    </source>
</evidence>
<proteinExistence type="predicted"/>
<organism evidence="7 8">
    <name type="scientific">Sphingomonas aerophila</name>
    <dbReference type="NCBI Taxonomy" id="1344948"/>
    <lineage>
        <taxon>Bacteria</taxon>
        <taxon>Pseudomonadati</taxon>
        <taxon>Pseudomonadota</taxon>
        <taxon>Alphaproteobacteria</taxon>
        <taxon>Sphingomonadales</taxon>
        <taxon>Sphingomonadaceae</taxon>
        <taxon>Sphingomonas</taxon>
    </lineage>
</organism>
<feature type="transmembrane region" description="Helical" evidence="6">
    <location>
        <begin position="217"/>
        <end position="240"/>
    </location>
</feature>
<evidence type="ECO:0000313" key="7">
    <source>
        <dbReference type="EMBL" id="MBB5716874.1"/>
    </source>
</evidence>
<evidence type="ECO:0000313" key="8">
    <source>
        <dbReference type="Proteomes" id="UP000546200"/>
    </source>
</evidence>
<dbReference type="GO" id="GO:0005886">
    <property type="term" value="C:plasma membrane"/>
    <property type="evidence" value="ECO:0007669"/>
    <property type="project" value="UniProtKB-SubCell"/>
</dbReference>
<comment type="caution">
    <text evidence="7">The sequence shown here is derived from an EMBL/GenBank/DDBJ whole genome shotgun (WGS) entry which is preliminary data.</text>
</comment>
<dbReference type="Proteomes" id="UP000546200">
    <property type="component" value="Unassembled WGS sequence"/>
</dbReference>
<evidence type="ECO:0000256" key="1">
    <source>
        <dbReference type="ARBA" id="ARBA00004651"/>
    </source>
</evidence>
<keyword evidence="5 6" id="KW-0472">Membrane</keyword>
<comment type="subcellular location">
    <subcellularLocation>
        <location evidence="1">Cell membrane</location>
        <topology evidence="1">Multi-pass membrane protein</topology>
    </subcellularLocation>
</comment>
<evidence type="ECO:0000256" key="2">
    <source>
        <dbReference type="ARBA" id="ARBA00022475"/>
    </source>
</evidence>
<evidence type="ECO:0000256" key="4">
    <source>
        <dbReference type="ARBA" id="ARBA00022989"/>
    </source>
</evidence>
<feature type="transmembrane region" description="Helical" evidence="6">
    <location>
        <begin position="165"/>
        <end position="186"/>
    </location>
</feature>
<dbReference type="Pfam" id="PF03706">
    <property type="entry name" value="LPG_synthase_TM"/>
    <property type="match status" value="1"/>
</dbReference>
<protein>
    <recommendedName>
        <fullName evidence="9">Flippase-like domain-containing protein</fullName>
    </recommendedName>
</protein>
<keyword evidence="8" id="KW-1185">Reference proteome</keyword>
<keyword evidence="3 6" id="KW-0812">Transmembrane</keyword>
<sequence length="333" mass="35643">MHRQRQEYDLLKGENRNGLQRPIKLAIKVAVSVLLILLVMSRIDFTRSLSLLATASVWLIFLGGCLIFVQTALSAAKWRILLSGQGFAVPYRKLLKSYFLANFVNLFTPGFVGGDAYRSVSVSAYTGGVSRSLSSVLVDRITGVVALIMLGAAGLSLYFEPAHPWALGSSIFAVLALGYGSFVLLGPTINRLIAGRTGRVFAFVHDLVAALQPTQSLWLAFAVALVFQFNIILIVCIWGAGLHLSATVGQLFLIVPAVYMMEILPITISGVGLREGTYAVLFATFGLPAEQGVALGVLTSVMRYLVGAVGSLAWFIPDPADPVAPPAAKATRA</sequence>
<dbReference type="PANTHER" id="PTHR40277">
    <property type="entry name" value="BLL5419 PROTEIN"/>
    <property type="match status" value="1"/>
</dbReference>
<evidence type="ECO:0000256" key="6">
    <source>
        <dbReference type="SAM" id="Phobius"/>
    </source>
</evidence>
<dbReference type="AlphaFoldDB" id="A0A7W9BGM6"/>
<evidence type="ECO:0000256" key="3">
    <source>
        <dbReference type="ARBA" id="ARBA00022692"/>
    </source>
</evidence>
<keyword evidence="2" id="KW-1003">Cell membrane</keyword>
<accession>A0A7W9BGM6</accession>
<evidence type="ECO:0008006" key="9">
    <source>
        <dbReference type="Google" id="ProtNLM"/>
    </source>
</evidence>
<dbReference type="NCBIfam" id="TIGR00374">
    <property type="entry name" value="flippase-like domain"/>
    <property type="match status" value="1"/>
</dbReference>
<feature type="transmembrane region" description="Helical" evidence="6">
    <location>
        <begin position="252"/>
        <end position="273"/>
    </location>
</feature>
<feature type="transmembrane region" description="Helical" evidence="6">
    <location>
        <begin position="49"/>
        <end position="69"/>
    </location>
</feature>
<dbReference type="RefSeq" id="WP_184060522.1">
    <property type="nucleotide sequence ID" value="NZ_JACIJK010000016.1"/>
</dbReference>
<dbReference type="InterPro" id="IPR022791">
    <property type="entry name" value="L-PG_synthase/AglD"/>
</dbReference>
<feature type="transmembrane region" description="Helical" evidence="6">
    <location>
        <begin position="293"/>
        <end position="316"/>
    </location>
</feature>
<gene>
    <name evidence="7" type="ORF">FHS94_003746</name>
</gene>
<keyword evidence="4 6" id="KW-1133">Transmembrane helix</keyword>
<dbReference type="PANTHER" id="PTHR40277:SF1">
    <property type="entry name" value="BLL5419 PROTEIN"/>
    <property type="match status" value="1"/>
</dbReference>
<feature type="transmembrane region" description="Helical" evidence="6">
    <location>
        <begin position="25"/>
        <end position="43"/>
    </location>
</feature>
<dbReference type="EMBL" id="JACIJK010000016">
    <property type="protein sequence ID" value="MBB5716874.1"/>
    <property type="molecule type" value="Genomic_DNA"/>
</dbReference>